<dbReference type="EC" id="2.7.3.9" evidence="5"/>
<evidence type="ECO:0000256" key="7">
    <source>
        <dbReference type="ARBA" id="ARBA00022490"/>
    </source>
</evidence>
<evidence type="ECO:0000256" key="9">
    <source>
        <dbReference type="ARBA" id="ARBA00022679"/>
    </source>
</evidence>
<evidence type="ECO:0000256" key="1">
    <source>
        <dbReference type="ARBA" id="ARBA00000683"/>
    </source>
</evidence>
<dbReference type="RefSeq" id="WP_007009748.1">
    <property type="nucleotide sequence ID" value="NZ_AJXZ01000044.1"/>
</dbReference>
<dbReference type="PROSITE" id="PS51350">
    <property type="entry name" value="PTS_HPR_DOM"/>
    <property type="match status" value="1"/>
</dbReference>
<dbReference type="Gene3D" id="3.20.20.60">
    <property type="entry name" value="Phosphoenolpyruvate-binding domains"/>
    <property type="match status" value="1"/>
</dbReference>
<dbReference type="Pfam" id="PF02896">
    <property type="entry name" value="PEP-utilizers_C"/>
    <property type="match status" value="1"/>
</dbReference>
<dbReference type="PROSITE" id="PS00742">
    <property type="entry name" value="PEP_ENZYMES_2"/>
    <property type="match status" value="1"/>
</dbReference>
<dbReference type="InterPro" id="IPR008731">
    <property type="entry name" value="PTS_EIN"/>
</dbReference>
<keyword evidence="10" id="KW-0598">Phosphotransferase system</keyword>
<dbReference type="SUPFAM" id="SSF55594">
    <property type="entry name" value="HPr-like"/>
    <property type="match status" value="1"/>
</dbReference>
<dbReference type="SUPFAM" id="SSF52009">
    <property type="entry name" value="Phosphohistidine domain"/>
    <property type="match status" value="1"/>
</dbReference>
<evidence type="ECO:0000256" key="14">
    <source>
        <dbReference type="SAM" id="MobiDB-lite"/>
    </source>
</evidence>
<comment type="catalytic activity">
    <reaction evidence="1">
        <text>L-histidyl-[protein] + phosphoenolpyruvate = N(pros)-phospho-L-histidyl-[protein] + pyruvate</text>
        <dbReference type="Rhea" id="RHEA:23880"/>
        <dbReference type="Rhea" id="RHEA-COMP:9745"/>
        <dbReference type="Rhea" id="RHEA-COMP:9746"/>
        <dbReference type="ChEBI" id="CHEBI:15361"/>
        <dbReference type="ChEBI" id="CHEBI:29979"/>
        <dbReference type="ChEBI" id="CHEBI:58702"/>
        <dbReference type="ChEBI" id="CHEBI:64837"/>
        <dbReference type="EC" id="2.7.3.9"/>
    </reaction>
</comment>
<comment type="subcellular location">
    <subcellularLocation>
        <location evidence="3">Cytoplasm</location>
    </subcellularLocation>
</comment>
<dbReference type="InterPro" id="IPR036637">
    <property type="entry name" value="Phosphohistidine_dom_sf"/>
</dbReference>
<dbReference type="PANTHER" id="PTHR46244:SF6">
    <property type="entry name" value="PHOSPHOENOLPYRUVATE-PROTEIN PHOSPHOTRANSFERASE"/>
    <property type="match status" value="1"/>
</dbReference>
<evidence type="ECO:0000256" key="3">
    <source>
        <dbReference type="ARBA" id="ARBA00004496"/>
    </source>
</evidence>
<dbReference type="InterPro" id="IPR036618">
    <property type="entry name" value="PtsI_HPr-bd_sf"/>
</dbReference>
<dbReference type="Pfam" id="PF00391">
    <property type="entry name" value="PEP-utilizers"/>
    <property type="match status" value="1"/>
</dbReference>
<feature type="domain" description="HPr" evidence="15">
    <location>
        <begin position="1"/>
        <end position="94"/>
    </location>
</feature>
<dbReference type="NCBIfam" id="TIGR01417">
    <property type="entry name" value="PTS_I_fam"/>
    <property type="match status" value="1"/>
</dbReference>
<comment type="similarity">
    <text evidence="4">Belongs to the PEP-utilizing enzyme family.</text>
</comment>
<evidence type="ECO:0000256" key="11">
    <source>
        <dbReference type="ARBA" id="ARBA00022723"/>
    </source>
</evidence>
<dbReference type="Pfam" id="PF05524">
    <property type="entry name" value="PEP-utilisers_N"/>
    <property type="match status" value="1"/>
</dbReference>
<dbReference type="PROSITE" id="PS00369">
    <property type="entry name" value="PTS_HPR_HIS"/>
    <property type="match status" value="1"/>
</dbReference>
<dbReference type="GO" id="GO:0016301">
    <property type="term" value="F:kinase activity"/>
    <property type="evidence" value="ECO:0007669"/>
    <property type="project" value="UniProtKB-KW"/>
</dbReference>
<evidence type="ECO:0000256" key="4">
    <source>
        <dbReference type="ARBA" id="ARBA00007837"/>
    </source>
</evidence>
<dbReference type="InterPro" id="IPR000032">
    <property type="entry name" value="HPr-like"/>
</dbReference>
<keyword evidence="12" id="KW-0418">Kinase</keyword>
<keyword evidence="6" id="KW-0813">Transport</keyword>
<sequence length="754" mass="79936">MERSTIVRVQDGLHARPATRFVRLAKGFESDVEIVKGEKAVSAKSSVKLMLLGVKENDEVSIRADGADAIEAVDALIAYLENPLSGVEEGAGESATQPVPPQKEHAAKKAATEVASPVADGGIHGVAASAGLGLGPVFAHFPQQIVPANKTLSADEIAPEKKRFEDAILRLQEKLDRSLASDGMQESDRGIVAALRDIASDDALRDETLAAIDGGLDVVSAVIAASSRLADDFRKLDDAYMAARAEDMESIARQICLTLLGQEDARLDDIPDGAILVAEDIGAWDLARAPLKRLGGVVCGHGGATSHVAIIARTHGIPAVLGLGDAVNQLREAKEAAIDGHTGQVVVEPDAATRARFDEMIGAAAREREALKAYKDVVPRRTDGTVIQVAANLGSLEEVEAAQEAGAMGVGLFRTELLFMRHMHLPSEDMQAETYAELARAFPEHPVIVRTLDIGGDKPISGVEFPEEENPFLGWRGIRMCLDRPDIFKVQLRALLRAAVHGNLRVMLPMVSDVEEVRRTRALIDECAAELKAEGVACGEFPLGVMIETPAAVFGAAALAKEVSFFSIGTNDLTQYVMAADRLNPSVASLNDAAHPAVMAAVEQAAKAAMDAGIEIGMCGEAAARSDLIPEFIRMGLTELSMSPASIQPPRSSFRSFWRPLPDHTVYGRCVSRLSKTAVRSAIGWSAARLRAIRSWRAAMASVAMSSRSEAGRLSSNAMSAEASSPGAKTRMAVFASCAEAGVAGSLSALRQTS</sequence>
<dbReference type="Gene3D" id="3.30.1340.10">
    <property type="entry name" value="HPr-like"/>
    <property type="match status" value="1"/>
</dbReference>
<dbReference type="PATRIC" id="fig|1189611.3.peg.3480"/>
<dbReference type="SUPFAM" id="SSF51621">
    <property type="entry name" value="Phosphoenolpyruvate/pyruvate domain"/>
    <property type="match status" value="1"/>
</dbReference>
<evidence type="ECO:0000256" key="6">
    <source>
        <dbReference type="ARBA" id="ARBA00022448"/>
    </source>
</evidence>
<protein>
    <recommendedName>
        <fullName evidence="5">phosphoenolpyruvate--protein phosphotransferase</fullName>
        <ecNumber evidence="5">2.7.3.9</ecNumber>
    </recommendedName>
</protein>
<keyword evidence="8" id="KW-0762">Sugar transport</keyword>
<dbReference type="SUPFAM" id="SSF47831">
    <property type="entry name" value="Enzyme I of the PEP:sugar phosphotransferase system HPr-binding (sub)domain"/>
    <property type="match status" value="1"/>
</dbReference>
<evidence type="ECO:0000256" key="5">
    <source>
        <dbReference type="ARBA" id="ARBA00012232"/>
    </source>
</evidence>
<evidence type="ECO:0000256" key="13">
    <source>
        <dbReference type="ARBA" id="ARBA00022842"/>
    </source>
</evidence>
<dbReference type="InterPro" id="IPR023151">
    <property type="entry name" value="PEP_util_CS"/>
</dbReference>
<dbReference type="STRING" id="204799.GCA_001696575_02574"/>
<dbReference type="AlphaFoldDB" id="I5BTW3"/>
<dbReference type="EMBL" id="AJXZ01000044">
    <property type="protein sequence ID" value="EIM73015.1"/>
    <property type="molecule type" value="Genomic_DNA"/>
</dbReference>
<dbReference type="InterPro" id="IPR008279">
    <property type="entry name" value="PEP-util_enz_mobile_dom"/>
</dbReference>
<keyword evidence="9 16" id="KW-0808">Transferase</keyword>
<keyword evidence="7" id="KW-0963">Cytoplasm</keyword>
<dbReference type="NCBIfam" id="TIGR01003">
    <property type="entry name" value="PTS_HPr_family"/>
    <property type="match status" value="1"/>
</dbReference>
<gene>
    <name evidence="16" type="ORF">A33O_17234</name>
</gene>
<dbReference type="GO" id="GO:0009401">
    <property type="term" value="P:phosphoenolpyruvate-dependent sugar phosphotransferase system"/>
    <property type="evidence" value="ECO:0007669"/>
    <property type="project" value="UniProtKB-KW"/>
</dbReference>
<comment type="cofactor">
    <cofactor evidence="2">
        <name>Mg(2+)</name>
        <dbReference type="ChEBI" id="CHEBI:18420"/>
    </cofactor>
</comment>
<dbReference type="Gene3D" id="1.10.274.10">
    <property type="entry name" value="PtsI, HPr-binding domain"/>
    <property type="match status" value="1"/>
</dbReference>
<dbReference type="Gene3D" id="3.50.30.10">
    <property type="entry name" value="Phosphohistidine domain"/>
    <property type="match status" value="1"/>
</dbReference>
<keyword evidence="13" id="KW-0460">Magnesium</keyword>
<comment type="caution">
    <text evidence="16">The sequence shown here is derived from an EMBL/GenBank/DDBJ whole genome shotgun (WGS) entry which is preliminary data.</text>
</comment>
<reference evidence="16 17" key="1">
    <citation type="journal article" date="2012" name="J. Bacteriol.">
        <title>Genome Sequence of Nitratireductor aquibiodomus Strain RA22.</title>
        <authorList>
            <person name="Singh A."/>
            <person name="Jangir P.K."/>
            <person name="Kumari C."/>
            <person name="Sharma R."/>
        </authorList>
    </citation>
    <scope>NUCLEOTIDE SEQUENCE [LARGE SCALE GENOMIC DNA]</scope>
    <source>
        <strain evidence="16 17">RA22</strain>
    </source>
</reference>
<dbReference type="InterPro" id="IPR006318">
    <property type="entry name" value="PTS_EI-like"/>
</dbReference>
<accession>I5BTW3</accession>
<evidence type="ECO:0000313" key="16">
    <source>
        <dbReference type="EMBL" id="EIM73015.1"/>
    </source>
</evidence>
<evidence type="ECO:0000259" key="15">
    <source>
        <dbReference type="PROSITE" id="PS51350"/>
    </source>
</evidence>
<name>I5BTW3_9HYPH</name>
<feature type="region of interest" description="Disordered" evidence="14">
    <location>
        <begin position="88"/>
        <end position="112"/>
    </location>
</feature>
<dbReference type="PANTHER" id="PTHR46244">
    <property type="entry name" value="PHOSPHOENOLPYRUVATE-PROTEIN PHOSPHOTRANSFERASE"/>
    <property type="match status" value="1"/>
</dbReference>
<dbReference type="PRINTS" id="PR00107">
    <property type="entry name" value="PHOSPHOCPHPR"/>
</dbReference>
<dbReference type="InterPro" id="IPR035895">
    <property type="entry name" value="HPr-like_sf"/>
</dbReference>
<dbReference type="GO" id="GO:0046872">
    <property type="term" value="F:metal ion binding"/>
    <property type="evidence" value="ECO:0007669"/>
    <property type="project" value="UniProtKB-KW"/>
</dbReference>
<dbReference type="InterPro" id="IPR050499">
    <property type="entry name" value="PEP-utilizing_PTS_enzyme"/>
</dbReference>
<evidence type="ECO:0000256" key="12">
    <source>
        <dbReference type="ARBA" id="ARBA00022777"/>
    </source>
</evidence>
<dbReference type="GO" id="GO:0008965">
    <property type="term" value="F:phosphoenolpyruvate-protein phosphotransferase activity"/>
    <property type="evidence" value="ECO:0007669"/>
    <property type="project" value="UniProtKB-EC"/>
</dbReference>
<dbReference type="Proteomes" id="UP000004622">
    <property type="component" value="Unassembled WGS sequence"/>
</dbReference>
<evidence type="ECO:0000256" key="8">
    <source>
        <dbReference type="ARBA" id="ARBA00022597"/>
    </source>
</evidence>
<evidence type="ECO:0000256" key="10">
    <source>
        <dbReference type="ARBA" id="ARBA00022683"/>
    </source>
</evidence>
<dbReference type="InterPro" id="IPR001020">
    <property type="entry name" value="PTS_HPr_His_P_site"/>
</dbReference>
<dbReference type="InterPro" id="IPR015813">
    <property type="entry name" value="Pyrv/PenolPyrv_kinase-like_dom"/>
</dbReference>
<dbReference type="InterPro" id="IPR000121">
    <property type="entry name" value="PEP_util_C"/>
</dbReference>
<dbReference type="PRINTS" id="PR01736">
    <property type="entry name" value="PHPHTRNFRASE"/>
</dbReference>
<dbReference type="CDD" id="cd00367">
    <property type="entry name" value="PTS-HPr_like"/>
    <property type="match status" value="1"/>
</dbReference>
<keyword evidence="11" id="KW-0479">Metal-binding</keyword>
<keyword evidence="16" id="KW-0670">Pyruvate</keyword>
<proteinExistence type="inferred from homology"/>
<dbReference type="InterPro" id="IPR040442">
    <property type="entry name" value="Pyrv_kinase-like_dom_sf"/>
</dbReference>
<organism evidence="16 17">
    <name type="scientific">Nitratireductor aquibiodomus RA22</name>
    <dbReference type="NCBI Taxonomy" id="1189611"/>
    <lineage>
        <taxon>Bacteria</taxon>
        <taxon>Pseudomonadati</taxon>
        <taxon>Pseudomonadota</taxon>
        <taxon>Alphaproteobacteria</taxon>
        <taxon>Hyphomicrobiales</taxon>
        <taxon>Phyllobacteriaceae</taxon>
        <taxon>Nitratireductor</taxon>
    </lineage>
</organism>
<dbReference type="Pfam" id="PF00381">
    <property type="entry name" value="PTS-HPr"/>
    <property type="match status" value="1"/>
</dbReference>
<feature type="compositionally biased region" description="Basic and acidic residues" evidence="14">
    <location>
        <begin position="102"/>
        <end position="111"/>
    </location>
</feature>
<evidence type="ECO:0000256" key="2">
    <source>
        <dbReference type="ARBA" id="ARBA00001946"/>
    </source>
</evidence>
<evidence type="ECO:0000313" key="17">
    <source>
        <dbReference type="Proteomes" id="UP000004622"/>
    </source>
</evidence>
<dbReference type="GO" id="GO:0005737">
    <property type="term" value="C:cytoplasm"/>
    <property type="evidence" value="ECO:0007669"/>
    <property type="project" value="UniProtKB-SubCell"/>
</dbReference>